<keyword evidence="3" id="KW-1185">Reference proteome</keyword>
<dbReference type="EMBL" id="LT629710">
    <property type="protein sequence ID" value="SDO72116.1"/>
    <property type="molecule type" value="Genomic_DNA"/>
</dbReference>
<dbReference type="OrthoDB" id="3831145at2"/>
<dbReference type="AlphaFoldDB" id="A0A1H0LVZ1"/>
<gene>
    <name evidence="2" type="ORF">SAMN04515671_1819</name>
</gene>
<reference evidence="2 3" key="1">
    <citation type="submission" date="2016-10" db="EMBL/GenBank/DDBJ databases">
        <authorList>
            <person name="de Groot N.N."/>
        </authorList>
    </citation>
    <scope>NUCLEOTIDE SEQUENCE [LARGE SCALE GENOMIC DNA]</scope>
    <source>
        <strain evidence="3">P4-7,KCTC 19426,CECT 7604</strain>
    </source>
</reference>
<evidence type="ECO:0000313" key="3">
    <source>
        <dbReference type="Proteomes" id="UP000198741"/>
    </source>
</evidence>
<accession>A0A1H0LVZ1</accession>
<keyword evidence="1" id="KW-1133">Transmembrane helix</keyword>
<feature type="transmembrane region" description="Helical" evidence="1">
    <location>
        <begin position="93"/>
        <end position="114"/>
    </location>
</feature>
<sequence>MPYPSPAYPPSGAYVPAPYGYALVPVVAPAPPIRPATVTLAVLSFASAGLLGLVGAVTFINSSWWDQLLDQVMQRQSFSSAPGGGSLRSVVSFVKTFIVGLGIVTLGLYCLFAWKMWIGRNWARVTITVIAAMATLSAANTGNTYTNIAAGYRAGAGTTITPPSLPPALQVLAWVNAALALAAIVLMFLRTSNRYFADSKMHRRYVRR</sequence>
<evidence type="ECO:0000313" key="2">
    <source>
        <dbReference type="EMBL" id="SDO72116.1"/>
    </source>
</evidence>
<feature type="transmembrane region" description="Helical" evidence="1">
    <location>
        <begin position="171"/>
        <end position="189"/>
    </location>
</feature>
<feature type="transmembrane region" description="Helical" evidence="1">
    <location>
        <begin position="12"/>
        <end position="31"/>
    </location>
</feature>
<name>A0A1H0LVZ1_9ACTN</name>
<dbReference type="Proteomes" id="UP000198741">
    <property type="component" value="Chromosome I"/>
</dbReference>
<proteinExistence type="predicted"/>
<dbReference type="RefSeq" id="WP_090475677.1">
    <property type="nucleotide sequence ID" value="NZ_LT629710.1"/>
</dbReference>
<keyword evidence="1" id="KW-0812">Transmembrane</keyword>
<protein>
    <submittedName>
        <fullName evidence="2">Uncharacterized protein</fullName>
    </submittedName>
</protein>
<dbReference type="STRING" id="1090615.SAMN04515671_1819"/>
<keyword evidence="1" id="KW-0472">Membrane</keyword>
<organism evidence="2 3">
    <name type="scientific">Nakamurella panacisegetis</name>
    <dbReference type="NCBI Taxonomy" id="1090615"/>
    <lineage>
        <taxon>Bacteria</taxon>
        <taxon>Bacillati</taxon>
        <taxon>Actinomycetota</taxon>
        <taxon>Actinomycetes</taxon>
        <taxon>Nakamurellales</taxon>
        <taxon>Nakamurellaceae</taxon>
        <taxon>Nakamurella</taxon>
    </lineage>
</organism>
<evidence type="ECO:0000256" key="1">
    <source>
        <dbReference type="SAM" id="Phobius"/>
    </source>
</evidence>
<feature type="transmembrane region" description="Helical" evidence="1">
    <location>
        <begin position="38"/>
        <end position="60"/>
    </location>
</feature>
<feature type="transmembrane region" description="Helical" evidence="1">
    <location>
        <begin position="121"/>
        <end position="139"/>
    </location>
</feature>